<dbReference type="InterPro" id="IPR007470">
    <property type="entry name" value="HemX"/>
</dbReference>
<dbReference type="EMBL" id="PVLR01000022">
    <property type="protein sequence ID" value="PRD68928.1"/>
    <property type="molecule type" value="Genomic_DNA"/>
</dbReference>
<dbReference type="OrthoDB" id="9787650at2"/>
<dbReference type="Proteomes" id="UP000238326">
    <property type="component" value="Unassembled WGS sequence"/>
</dbReference>
<protein>
    <recommendedName>
        <fullName evidence="4">Heme biosynthesis operon protein HemX</fullName>
    </recommendedName>
</protein>
<dbReference type="PANTHER" id="PTHR38043:SF1">
    <property type="entry name" value="PROTEIN HEMX"/>
    <property type="match status" value="1"/>
</dbReference>
<keyword evidence="3" id="KW-1185">Reference proteome</keyword>
<comment type="caution">
    <text evidence="2">The sequence shown here is derived from an EMBL/GenBank/DDBJ whole genome shotgun (WGS) entry which is preliminary data.</text>
</comment>
<reference evidence="2 3" key="1">
    <citation type="submission" date="2018-03" db="EMBL/GenBank/DDBJ databases">
        <title>Comparative genomics illustrates the genes involved in a hyperalkaliphilic mechanisms of Serpentinomonas isolated from highly-alkaline calcium-rich serpentinized springs.</title>
        <authorList>
            <person name="Suzuki S."/>
            <person name="Ishii S."/>
            <person name="Walworth N."/>
            <person name="Bird L."/>
            <person name="Kuenen J.G."/>
            <person name="Nealson K.H."/>
        </authorList>
    </citation>
    <scope>NUCLEOTIDE SEQUENCE [LARGE SCALE GENOMIC DNA]</scope>
    <source>
        <strain evidence="2 3">83</strain>
    </source>
</reference>
<dbReference type="Pfam" id="PF04375">
    <property type="entry name" value="HemX"/>
    <property type="match status" value="1"/>
</dbReference>
<proteinExistence type="predicted"/>
<evidence type="ECO:0000256" key="1">
    <source>
        <dbReference type="SAM" id="MobiDB-lite"/>
    </source>
</evidence>
<organism evidence="2 3">
    <name type="scientific">Malikia spinosa</name>
    <dbReference type="NCBI Taxonomy" id="86180"/>
    <lineage>
        <taxon>Bacteria</taxon>
        <taxon>Pseudomonadati</taxon>
        <taxon>Pseudomonadota</taxon>
        <taxon>Betaproteobacteria</taxon>
        <taxon>Burkholderiales</taxon>
        <taxon>Comamonadaceae</taxon>
        <taxon>Malikia</taxon>
    </lineage>
</organism>
<gene>
    <name evidence="2" type="ORF">C6P61_08830</name>
</gene>
<name>A0A2S9KEQ8_9BURK</name>
<evidence type="ECO:0000313" key="3">
    <source>
        <dbReference type="Proteomes" id="UP000238326"/>
    </source>
</evidence>
<sequence length="383" mass="40922">MADPDLPPISTASVPPVPPVPPAALPAQPALPPSSGGLLPKLALGLALLAAGASATLWLQLQAVRKELARRSSDTGTLVTEAREQSARAESLVQDLQVRLGVAEVRLSEVSLQRSQLDELMLTVSRTRDDSLVQDLESTLRLAQQQAQLTGSVQPLISALQSADQRIARAAQPRLNPVQRAIARDIERIQAAALVDLPALAGRLDELIGQLDELPLLNAVAPAQSNGPEVPAVAVKAEPVTPAQQAAPAAGASAWQRLQSWWFDWSARAWANLSARGSELVRVHRVDQPEAMLLAPDQEFFLRENTKLKLLNARLALLARQLGTASADLRAVEATLQRYFDGQAKPTQLALETLQGLQRDLRLNQLPDPDDALAALAAAAGGR</sequence>
<dbReference type="PANTHER" id="PTHR38043">
    <property type="entry name" value="PROTEIN HEMX"/>
    <property type="match status" value="1"/>
</dbReference>
<feature type="compositionally biased region" description="Pro residues" evidence="1">
    <location>
        <begin position="15"/>
        <end position="30"/>
    </location>
</feature>
<dbReference type="AlphaFoldDB" id="A0A2S9KEQ8"/>
<feature type="region of interest" description="Disordered" evidence="1">
    <location>
        <begin position="1"/>
        <end position="30"/>
    </location>
</feature>
<evidence type="ECO:0000313" key="2">
    <source>
        <dbReference type="EMBL" id="PRD68928.1"/>
    </source>
</evidence>
<accession>A0A2S9KEQ8</accession>
<evidence type="ECO:0008006" key="4">
    <source>
        <dbReference type="Google" id="ProtNLM"/>
    </source>
</evidence>